<gene>
    <name evidence="1" type="ORF">ARMSODRAFT_900573</name>
</gene>
<evidence type="ECO:0000313" key="1">
    <source>
        <dbReference type="EMBL" id="PBK58329.1"/>
    </source>
</evidence>
<keyword evidence="2" id="KW-1185">Reference proteome</keyword>
<sequence length="425" mass="47943">MVANANRELRLMFSLGMDSFNPFHSKQAKQSASSTGLYLVLLNLPPHIRYLRQNVYLAGVLPGPGKPSVEESNHSLRLIADDFEALWKGVTFTKTFAFPSGRSARGVLVPLVCDMLGARQAAGFTSATSTFPCTVCDITNNDIGNFSPGSWQPRDFTRHLRAAMTWSQQTTVKARESLTEKYGVRWTELLRLSYWDPIQYTVIDSMHLIQNLVSIHCREIWGINVDVEGTEGRPLPLHARGAIPERPDRKDKPQRHVLGKSVMESIYADMRSTILPSYVKAAPVDWGTAGRGKLSAAEWKTIGTIHLPITLIRLWGTTAEGSRKRQMLEHFIHLAKAILILDLRFSSNELSILYEEHIQRYLADLAEIYPDIVIKITHHVAQHAGEFLRRFGPVHSYRTQVFERTNGIMQDKNTNSKFGESCSGW</sequence>
<dbReference type="PANTHER" id="PTHR46579">
    <property type="entry name" value="F5/8 TYPE C DOMAIN-CONTAINING PROTEIN-RELATED"/>
    <property type="match status" value="1"/>
</dbReference>
<dbReference type="Pfam" id="PF02992">
    <property type="entry name" value="Transposase_21"/>
    <property type="match status" value="1"/>
</dbReference>
<accession>A0A2H3AH59</accession>
<name>A0A2H3AH59_9AGAR</name>
<dbReference type="PANTHER" id="PTHR46579:SF1">
    <property type="entry name" value="F5_8 TYPE C DOMAIN-CONTAINING PROTEIN"/>
    <property type="match status" value="1"/>
</dbReference>
<organism evidence="1 2">
    <name type="scientific">Armillaria solidipes</name>
    <dbReference type="NCBI Taxonomy" id="1076256"/>
    <lineage>
        <taxon>Eukaryota</taxon>
        <taxon>Fungi</taxon>
        <taxon>Dikarya</taxon>
        <taxon>Basidiomycota</taxon>
        <taxon>Agaricomycotina</taxon>
        <taxon>Agaricomycetes</taxon>
        <taxon>Agaricomycetidae</taxon>
        <taxon>Agaricales</taxon>
        <taxon>Marasmiineae</taxon>
        <taxon>Physalacriaceae</taxon>
        <taxon>Armillaria</taxon>
    </lineage>
</organism>
<dbReference type="Proteomes" id="UP000218334">
    <property type="component" value="Unassembled WGS sequence"/>
</dbReference>
<proteinExistence type="predicted"/>
<dbReference type="InterPro" id="IPR004242">
    <property type="entry name" value="Transposase_21"/>
</dbReference>
<evidence type="ECO:0000313" key="2">
    <source>
        <dbReference type="Proteomes" id="UP000218334"/>
    </source>
</evidence>
<reference evidence="2" key="1">
    <citation type="journal article" date="2017" name="Nat. Ecol. Evol.">
        <title>Genome expansion and lineage-specific genetic innovations in the forest pathogenic fungi Armillaria.</title>
        <authorList>
            <person name="Sipos G."/>
            <person name="Prasanna A.N."/>
            <person name="Walter M.C."/>
            <person name="O'Connor E."/>
            <person name="Balint B."/>
            <person name="Krizsan K."/>
            <person name="Kiss B."/>
            <person name="Hess J."/>
            <person name="Varga T."/>
            <person name="Slot J."/>
            <person name="Riley R."/>
            <person name="Boka B."/>
            <person name="Rigling D."/>
            <person name="Barry K."/>
            <person name="Lee J."/>
            <person name="Mihaltcheva S."/>
            <person name="LaButti K."/>
            <person name="Lipzen A."/>
            <person name="Waldron R."/>
            <person name="Moloney N.M."/>
            <person name="Sperisen C."/>
            <person name="Kredics L."/>
            <person name="Vagvoelgyi C."/>
            <person name="Patrignani A."/>
            <person name="Fitzpatrick D."/>
            <person name="Nagy I."/>
            <person name="Doyle S."/>
            <person name="Anderson J.B."/>
            <person name="Grigoriev I.V."/>
            <person name="Gueldener U."/>
            <person name="Muensterkoetter M."/>
            <person name="Nagy L.G."/>
        </authorList>
    </citation>
    <scope>NUCLEOTIDE SEQUENCE [LARGE SCALE GENOMIC DNA]</scope>
    <source>
        <strain evidence="2">28-4</strain>
    </source>
</reference>
<protein>
    <submittedName>
        <fullName evidence="1">Uncharacterized protein</fullName>
    </submittedName>
</protein>
<dbReference type="EMBL" id="KZ293552">
    <property type="protein sequence ID" value="PBK58329.1"/>
    <property type="molecule type" value="Genomic_DNA"/>
</dbReference>
<dbReference type="AlphaFoldDB" id="A0A2H3AH59"/>